<dbReference type="InterPro" id="IPR005158">
    <property type="entry name" value="BTAD"/>
</dbReference>
<dbReference type="RefSeq" id="WP_380125061.1">
    <property type="nucleotide sequence ID" value="NZ_JBHSIU010000066.1"/>
</dbReference>
<feature type="domain" description="Bacterial transcriptional activator" evidence="3">
    <location>
        <begin position="2"/>
        <end position="114"/>
    </location>
</feature>
<protein>
    <submittedName>
        <fullName evidence="4">BTAD domain-containing putative transcriptional regulator</fullName>
    </submittedName>
</protein>
<dbReference type="SUPFAM" id="SSF48452">
    <property type="entry name" value="TPR-like"/>
    <property type="match status" value="1"/>
</dbReference>
<evidence type="ECO:0000313" key="4">
    <source>
        <dbReference type="EMBL" id="MFC5004822.1"/>
    </source>
</evidence>
<evidence type="ECO:0000256" key="1">
    <source>
        <dbReference type="ARBA" id="ARBA00023015"/>
    </source>
</evidence>
<organism evidence="4 5">
    <name type="scientific">Dactylosporangium cerinum</name>
    <dbReference type="NCBI Taxonomy" id="1434730"/>
    <lineage>
        <taxon>Bacteria</taxon>
        <taxon>Bacillati</taxon>
        <taxon>Actinomycetota</taxon>
        <taxon>Actinomycetes</taxon>
        <taxon>Micromonosporales</taxon>
        <taxon>Micromonosporaceae</taxon>
        <taxon>Dactylosporangium</taxon>
    </lineage>
</organism>
<evidence type="ECO:0000313" key="5">
    <source>
        <dbReference type="Proteomes" id="UP001595912"/>
    </source>
</evidence>
<dbReference type="SMART" id="SM01043">
    <property type="entry name" value="BTAD"/>
    <property type="match status" value="1"/>
</dbReference>
<keyword evidence="1" id="KW-0805">Transcription regulation</keyword>
<gene>
    <name evidence="4" type="ORF">ACFPIJ_44230</name>
</gene>
<dbReference type="InterPro" id="IPR011990">
    <property type="entry name" value="TPR-like_helical_dom_sf"/>
</dbReference>
<keyword evidence="2" id="KW-0804">Transcription</keyword>
<dbReference type="Gene3D" id="3.40.50.300">
    <property type="entry name" value="P-loop containing nucleotide triphosphate hydrolases"/>
    <property type="match status" value="1"/>
</dbReference>
<dbReference type="SUPFAM" id="SSF52540">
    <property type="entry name" value="P-loop containing nucleoside triphosphate hydrolases"/>
    <property type="match status" value="1"/>
</dbReference>
<dbReference type="InterPro" id="IPR027417">
    <property type="entry name" value="P-loop_NTPase"/>
</dbReference>
<evidence type="ECO:0000259" key="3">
    <source>
        <dbReference type="SMART" id="SM01043"/>
    </source>
</evidence>
<dbReference type="Proteomes" id="UP001595912">
    <property type="component" value="Unassembled WGS sequence"/>
</dbReference>
<comment type="caution">
    <text evidence="4">The sequence shown here is derived from an EMBL/GenBank/DDBJ whole genome shotgun (WGS) entry which is preliminary data.</text>
</comment>
<dbReference type="Pfam" id="PF13191">
    <property type="entry name" value="AAA_16"/>
    <property type="match status" value="1"/>
</dbReference>
<dbReference type="Gene3D" id="1.25.40.10">
    <property type="entry name" value="Tetratricopeptide repeat domain"/>
    <property type="match status" value="1"/>
</dbReference>
<dbReference type="InterPro" id="IPR041664">
    <property type="entry name" value="AAA_16"/>
</dbReference>
<sequence>MQLCQGPAGGGLADNAAAAAVFTGIDSQFADAAVDAAGIAVAEGRPGEVLAPLRLAAGMFPLHEPVHAGLIAALADADRQAEALAMYQSIRARLADELGVDPGRELRETYLRVLTPVELPPTVPTVVVPAELPPTVPVPAQLPPDLPLFVGRRAELAMLDDLVAATTDRTGPLVIAMDGMGGVGKSTLAAHFAHRVAQTFTDGQLYLDLQGHEDDGEGVPVVEALRSLLYALGLRGADAPESLEALVGTYRSRTAGKRILVLSTTSATSRRSDRCCRARPEAWCWSPAASRR</sequence>
<name>A0ABV9W9E7_9ACTN</name>
<dbReference type="PANTHER" id="PTHR35807:SF1">
    <property type="entry name" value="TRANSCRIPTIONAL REGULATOR REDD"/>
    <property type="match status" value="1"/>
</dbReference>
<accession>A0ABV9W9E7</accession>
<dbReference type="InterPro" id="IPR051677">
    <property type="entry name" value="AfsR-DnrI-RedD_regulator"/>
</dbReference>
<reference evidence="5" key="1">
    <citation type="journal article" date="2019" name="Int. J. Syst. Evol. Microbiol.">
        <title>The Global Catalogue of Microorganisms (GCM) 10K type strain sequencing project: providing services to taxonomists for standard genome sequencing and annotation.</title>
        <authorList>
            <consortium name="The Broad Institute Genomics Platform"/>
            <consortium name="The Broad Institute Genome Sequencing Center for Infectious Disease"/>
            <person name="Wu L."/>
            <person name="Ma J."/>
        </authorList>
    </citation>
    <scope>NUCLEOTIDE SEQUENCE [LARGE SCALE GENOMIC DNA]</scope>
    <source>
        <strain evidence="5">CGMCC 4.7152</strain>
    </source>
</reference>
<keyword evidence="5" id="KW-1185">Reference proteome</keyword>
<dbReference type="PANTHER" id="PTHR35807">
    <property type="entry name" value="TRANSCRIPTIONAL REGULATOR REDD-RELATED"/>
    <property type="match status" value="1"/>
</dbReference>
<evidence type="ECO:0000256" key="2">
    <source>
        <dbReference type="ARBA" id="ARBA00023163"/>
    </source>
</evidence>
<dbReference type="Pfam" id="PF03704">
    <property type="entry name" value="BTAD"/>
    <property type="match status" value="1"/>
</dbReference>
<dbReference type="EMBL" id="JBHSIU010000066">
    <property type="protein sequence ID" value="MFC5004822.1"/>
    <property type="molecule type" value="Genomic_DNA"/>
</dbReference>
<proteinExistence type="predicted"/>